<evidence type="ECO:0000313" key="2">
    <source>
        <dbReference type="EMBL" id="OLZ55054.1"/>
    </source>
</evidence>
<name>A0ABX3FWQ2_9ACTN</name>
<feature type="compositionally biased region" description="Polar residues" evidence="1">
    <location>
        <begin position="8"/>
        <end position="21"/>
    </location>
</feature>
<sequence>MGPRPSGYRTTFWQKAPASTSTAGVRVSAASPAAGAAHRNAARFPLRTASTATITGTAGQAVHFSTAATPTTRPARPA</sequence>
<dbReference type="Proteomes" id="UP000187151">
    <property type="component" value="Unassembled WGS sequence"/>
</dbReference>
<comment type="caution">
    <text evidence="2">The sequence shown here is derived from an EMBL/GenBank/DDBJ whole genome shotgun (WGS) entry which is preliminary data.</text>
</comment>
<keyword evidence="3" id="KW-1185">Reference proteome</keyword>
<evidence type="ECO:0000313" key="3">
    <source>
        <dbReference type="Proteomes" id="UP000187151"/>
    </source>
</evidence>
<proteinExistence type="predicted"/>
<evidence type="ECO:0000256" key="1">
    <source>
        <dbReference type="SAM" id="MobiDB-lite"/>
    </source>
</evidence>
<accession>A0ABX3FWQ2</accession>
<gene>
    <name evidence="2" type="ORF">AVW11_30275</name>
</gene>
<dbReference type="EMBL" id="MQUR01000103">
    <property type="protein sequence ID" value="OLZ55054.1"/>
    <property type="molecule type" value="Genomic_DNA"/>
</dbReference>
<organism evidence="2 3">
    <name type="scientific">Streptomyces amritsarensis</name>
    <dbReference type="NCBI Taxonomy" id="681158"/>
    <lineage>
        <taxon>Bacteria</taxon>
        <taxon>Bacillati</taxon>
        <taxon>Actinomycetota</taxon>
        <taxon>Actinomycetes</taxon>
        <taxon>Kitasatosporales</taxon>
        <taxon>Streptomycetaceae</taxon>
        <taxon>Streptomyces</taxon>
    </lineage>
</organism>
<feature type="region of interest" description="Disordered" evidence="1">
    <location>
        <begin position="1"/>
        <end position="21"/>
    </location>
</feature>
<protein>
    <submittedName>
        <fullName evidence="2">Uncharacterized protein</fullName>
    </submittedName>
</protein>
<reference evidence="2 3" key="1">
    <citation type="submission" date="2016-01" db="EMBL/GenBank/DDBJ databases">
        <title>Streptomyces amritsarensis strain MTCC 11845 genome sequencing and assembly.</title>
        <authorList>
            <person name="Sharma D."/>
            <person name="Nair G.R."/>
            <person name="Kaur G."/>
            <person name="Manhas R.K."/>
            <person name="Mayilraj S."/>
        </authorList>
    </citation>
    <scope>NUCLEOTIDE SEQUENCE [LARGE SCALE GENOMIC DNA]</scope>
    <source>
        <strain evidence="2 3">MTCC 11845</strain>
    </source>
</reference>